<dbReference type="PANTHER" id="PTHR30055">
    <property type="entry name" value="HTH-TYPE TRANSCRIPTIONAL REGULATOR RUTR"/>
    <property type="match status" value="1"/>
</dbReference>
<dbReference type="EMBL" id="BAABJM010000007">
    <property type="protein sequence ID" value="GAA5066460.1"/>
    <property type="molecule type" value="Genomic_DNA"/>
</dbReference>
<proteinExistence type="predicted"/>
<evidence type="ECO:0000256" key="2">
    <source>
        <dbReference type="ARBA" id="ARBA00023125"/>
    </source>
</evidence>
<dbReference type="InterPro" id="IPR050109">
    <property type="entry name" value="HTH-type_TetR-like_transc_reg"/>
</dbReference>
<dbReference type="Gene3D" id="1.10.357.10">
    <property type="entry name" value="Tetracycline Repressor, domain 2"/>
    <property type="match status" value="1"/>
</dbReference>
<evidence type="ECO:0000256" key="3">
    <source>
        <dbReference type="ARBA" id="ARBA00023163"/>
    </source>
</evidence>
<accession>A0ABP9KXU5</accession>
<protein>
    <recommendedName>
        <fullName evidence="6">HTH tetR-type domain-containing protein</fullName>
    </recommendedName>
</protein>
<evidence type="ECO:0000313" key="7">
    <source>
        <dbReference type="EMBL" id="GAA5066460.1"/>
    </source>
</evidence>
<dbReference type="RefSeq" id="WP_345499015.1">
    <property type="nucleotide sequence ID" value="NZ_BAABJM010000007.1"/>
</dbReference>
<reference evidence="8" key="1">
    <citation type="journal article" date="2019" name="Int. J. Syst. Evol. Microbiol.">
        <title>The Global Catalogue of Microorganisms (GCM) 10K type strain sequencing project: providing services to taxonomists for standard genome sequencing and annotation.</title>
        <authorList>
            <consortium name="The Broad Institute Genomics Platform"/>
            <consortium name="The Broad Institute Genome Sequencing Center for Infectious Disease"/>
            <person name="Wu L."/>
            <person name="Ma J."/>
        </authorList>
    </citation>
    <scope>NUCLEOTIDE SEQUENCE [LARGE SCALE GENOMIC DNA]</scope>
    <source>
        <strain evidence="8">JCM 18298</strain>
    </source>
</reference>
<sequence length="303" mass="32414">MTVNELEAAVPLRRTGTGADRAGDGPVGAARVDEERGGAGISESAQVPAPISRAQRRHQTKQLILDAARDLFAQRGYLETTIRAIAQRADVDPALVMQHFGTKSALFDAVSGIPVTLDDALEGPPEELGERLLRHALADVDRKDDRTMPVLRSMLTHPEAAHAVRCAIVNPETSPWTRVLVGKDADLRSTLIGTLVLGVLVARYMVHIPGIADAQAERLVELIGPCLRPLVMAELPPERPEPCSALAKLAEADAARRSAAQRVDECARAALAAGASYGEVGRLVGISRQAARKRWPQPENAAV</sequence>
<keyword evidence="3" id="KW-0804">Transcription</keyword>
<dbReference type="InterPro" id="IPR036271">
    <property type="entry name" value="Tet_transcr_reg_TetR-rel_C_sf"/>
</dbReference>
<dbReference type="SUPFAM" id="SSF48498">
    <property type="entry name" value="Tetracyclin repressor-like, C-terminal domain"/>
    <property type="match status" value="1"/>
</dbReference>
<dbReference type="PROSITE" id="PS50977">
    <property type="entry name" value="HTH_TETR_2"/>
    <property type="match status" value="1"/>
</dbReference>
<dbReference type="Pfam" id="PF17920">
    <property type="entry name" value="TetR_C_16"/>
    <property type="match status" value="1"/>
</dbReference>
<evidence type="ECO:0000259" key="6">
    <source>
        <dbReference type="PROSITE" id="PS50977"/>
    </source>
</evidence>
<feature type="DNA-binding region" description="H-T-H motif" evidence="4">
    <location>
        <begin position="81"/>
        <end position="100"/>
    </location>
</feature>
<dbReference type="Pfam" id="PF00440">
    <property type="entry name" value="TetR_N"/>
    <property type="match status" value="1"/>
</dbReference>
<keyword evidence="8" id="KW-1185">Reference proteome</keyword>
<dbReference type="InterPro" id="IPR041678">
    <property type="entry name" value="TetR_C_16"/>
</dbReference>
<dbReference type="InterPro" id="IPR009057">
    <property type="entry name" value="Homeodomain-like_sf"/>
</dbReference>
<evidence type="ECO:0000256" key="4">
    <source>
        <dbReference type="PROSITE-ProRule" id="PRU00335"/>
    </source>
</evidence>
<dbReference type="PRINTS" id="PR00455">
    <property type="entry name" value="HTHTETR"/>
</dbReference>
<evidence type="ECO:0000256" key="1">
    <source>
        <dbReference type="ARBA" id="ARBA00023015"/>
    </source>
</evidence>
<dbReference type="SUPFAM" id="SSF46689">
    <property type="entry name" value="Homeodomain-like"/>
    <property type="match status" value="1"/>
</dbReference>
<feature type="region of interest" description="Disordered" evidence="5">
    <location>
        <begin position="1"/>
        <end position="45"/>
    </location>
</feature>
<comment type="caution">
    <text evidence="7">The sequence shown here is derived from an EMBL/GenBank/DDBJ whole genome shotgun (WGS) entry which is preliminary data.</text>
</comment>
<gene>
    <name evidence="7" type="ORF">GCM10023318_54620</name>
</gene>
<dbReference type="InterPro" id="IPR001647">
    <property type="entry name" value="HTH_TetR"/>
</dbReference>
<dbReference type="Gene3D" id="1.10.10.60">
    <property type="entry name" value="Homeodomain-like"/>
    <property type="match status" value="1"/>
</dbReference>
<keyword evidence="1" id="KW-0805">Transcription regulation</keyword>
<dbReference type="PANTHER" id="PTHR30055:SF234">
    <property type="entry name" value="HTH-TYPE TRANSCRIPTIONAL REGULATOR BETI"/>
    <property type="match status" value="1"/>
</dbReference>
<name>A0ABP9KXU5_9NOCA</name>
<evidence type="ECO:0000256" key="5">
    <source>
        <dbReference type="SAM" id="MobiDB-lite"/>
    </source>
</evidence>
<keyword evidence="2 4" id="KW-0238">DNA-binding</keyword>
<evidence type="ECO:0000313" key="8">
    <source>
        <dbReference type="Proteomes" id="UP001500603"/>
    </source>
</evidence>
<feature type="domain" description="HTH tetR-type" evidence="6">
    <location>
        <begin position="58"/>
        <end position="118"/>
    </location>
</feature>
<organism evidence="7 8">
    <name type="scientific">Nocardia callitridis</name>
    <dbReference type="NCBI Taxonomy" id="648753"/>
    <lineage>
        <taxon>Bacteria</taxon>
        <taxon>Bacillati</taxon>
        <taxon>Actinomycetota</taxon>
        <taxon>Actinomycetes</taxon>
        <taxon>Mycobacteriales</taxon>
        <taxon>Nocardiaceae</taxon>
        <taxon>Nocardia</taxon>
    </lineage>
</organism>
<dbReference type="Proteomes" id="UP001500603">
    <property type="component" value="Unassembled WGS sequence"/>
</dbReference>